<organism evidence="1 2">
    <name type="scientific">Lysobacter enzymogenes</name>
    <dbReference type="NCBI Taxonomy" id="69"/>
    <lineage>
        <taxon>Bacteria</taxon>
        <taxon>Pseudomonadati</taxon>
        <taxon>Pseudomonadota</taxon>
        <taxon>Gammaproteobacteria</taxon>
        <taxon>Lysobacterales</taxon>
        <taxon>Lysobacteraceae</taxon>
        <taxon>Lysobacter</taxon>
    </lineage>
</organism>
<reference evidence="1 2" key="1">
    <citation type="journal article" date="2017" name="DNA Res.">
        <title>Complete genome sequence and expression profile of the commercial lytic enzyme producer Lysobacter enzymogenes M497-1.</title>
        <authorList>
            <person name="Takami H."/>
            <person name="Toyoda A."/>
            <person name="Uchiyama I."/>
            <person name="Itoh T."/>
            <person name="Takaki Y."/>
            <person name="Arai W."/>
            <person name="Nishi S."/>
            <person name="Kawai M."/>
            <person name="Shinya K."/>
            <person name="Ikeda H."/>
        </authorList>
    </citation>
    <scope>NUCLEOTIDE SEQUENCE [LARGE SCALE GENOMIC DNA]</scope>
    <source>
        <strain evidence="1 2">M497-1</strain>
    </source>
</reference>
<evidence type="ECO:0000313" key="1">
    <source>
        <dbReference type="EMBL" id="BAV95528.1"/>
    </source>
</evidence>
<dbReference type="AlphaFoldDB" id="A0AAU9AGA0"/>
<dbReference type="EMBL" id="AP014940">
    <property type="protein sequence ID" value="BAV95528.1"/>
    <property type="molecule type" value="Genomic_DNA"/>
</dbReference>
<accession>A0AAU9AGA0</accession>
<dbReference type="Proteomes" id="UP000218824">
    <property type="component" value="Chromosome"/>
</dbReference>
<sequence>MSDVPGPYIDPSAFADNAVFAGLPAPDTPAFAALLAFCDQHRDEALAALPWAVAQIAESCGFAAMLQLVQRHGGRRIYLPRGRDACAARLGLETLDPALHRRLLDRASAAGTIEIPSAWGVFVALRRVAIRAALHAGDTPQRVAQSFGIDERELRREADALPAQADTAPGPN</sequence>
<protein>
    <recommendedName>
        <fullName evidence="3">Mor transcription activator domain-containing protein</fullName>
    </recommendedName>
</protein>
<evidence type="ECO:0000313" key="2">
    <source>
        <dbReference type="Proteomes" id="UP000218824"/>
    </source>
</evidence>
<name>A0AAU9AGA0_LYSEN</name>
<dbReference type="KEGG" id="lem:LEN_0041"/>
<gene>
    <name evidence="1" type="ORF">LEN_0041</name>
</gene>
<dbReference type="GeneID" id="83066661"/>
<proteinExistence type="predicted"/>
<evidence type="ECO:0008006" key="3">
    <source>
        <dbReference type="Google" id="ProtNLM"/>
    </source>
</evidence>
<dbReference type="RefSeq" id="WP_145959888.1">
    <property type="nucleotide sequence ID" value="NZ_AP014940.1"/>
</dbReference>